<dbReference type="AlphaFoldDB" id="A0A1T4PZ10"/>
<feature type="domain" description="L-Lysine epsilon oxidase N-terminal" evidence="1">
    <location>
        <begin position="12"/>
        <end position="254"/>
    </location>
</feature>
<dbReference type="Pfam" id="PF18417">
    <property type="entry name" value="LodA_C"/>
    <property type="match status" value="1"/>
</dbReference>
<evidence type="ECO:0000313" key="4">
    <source>
        <dbReference type="Proteomes" id="UP000191418"/>
    </source>
</evidence>
<evidence type="ECO:0008006" key="5">
    <source>
        <dbReference type="Google" id="ProtNLM"/>
    </source>
</evidence>
<keyword evidence="4" id="KW-1185">Reference proteome</keyword>
<dbReference type="Proteomes" id="UP000191418">
    <property type="component" value="Unassembled WGS sequence"/>
</dbReference>
<organism evidence="3 4">
    <name type="scientific">Oceanospirillum multiglobuliferum</name>
    <dbReference type="NCBI Taxonomy" id="64969"/>
    <lineage>
        <taxon>Bacteria</taxon>
        <taxon>Pseudomonadati</taxon>
        <taxon>Pseudomonadota</taxon>
        <taxon>Gammaproteobacteria</taxon>
        <taxon>Oceanospirillales</taxon>
        <taxon>Oceanospirillaceae</taxon>
        <taxon>Oceanospirillum</taxon>
    </lineage>
</organism>
<evidence type="ECO:0000313" key="3">
    <source>
        <dbReference type="EMBL" id="OPX55444.1"/>
    </source>
</evidence>
<gene>
    <name evidence="3" type="ORF">BTE48_08615</name>
</gene>
<evidence type="ECO:0000259" key="2">
    <source>
        <dbReference type="Pfam" id="PF18417"/>
    </source>
</evidence>
<dbReference type="InterPro" id="IPR041168">
    <property type="entry name" value="LodA_N"/>
</dbReference>
<sequence length="612" mass="69082">MAMNNSYIYKIYPSIGIARVGTSEEFYLGPETSAGMPLTWPEAVPATSEDIFRDQNGDMRRQAARFKIYRYKEGCEHEAEEVTLNTPGVHKIEWTVHVANKKSSWYEYQTNPGELPYSPNHPLRNPSIIEAEVRQKTLITDPGKRQISGRSQHGQQYTFSKAGAADQYCSFPPENIKPFTIETLGECQTDDHGRLLVVAGYGRSGSSSPSGPMIKQYANNDSWWDDTADGPIHATITLQEDESTPIYADSAWVISGVPSYAPQIENMVTLYDTMYDTSICRMGADERIFKDNLWQSGPEGYYPDFNTEIRPILERGEKYPWVAAIPPKPHRFDYSRLGNPDKTYNGLRQYILDVMRAPESVNEIVTSENGATLMPYLCGDGSINSQQYMANFLTVTGTQYFFLKQWAQGYFTNLPDKATRHPGEVLTKAVLDNCVGGAFCPGIEMTWVSRIPQIYSEPFRIKAQKDYSVPLSLGLNYDAGMQPGDITRYMAIPWQADFNECSSQPVGKRYMWWWPAQRPEFAYLPDASITDPVEMQLKGKQVAWVGIDFDQSAGNYIAFSDDLEMVNHWMQLGFIYNANLGKSQDGKPLPPLFVEVQRTLPRANADDTTING</sequence>
<reference evidence="3 4" key="1">
    <citation type="submission" date="2017-01" db="EMBL/GenBank/DDBJ databases">
        <title>Genome Sequencing of a Marine Spirillum, Oceanospirillum multiglobuliferum ATCC 33336, from Japan.</title>
        <authorList>
            <person name="Carney J.G."/>
            <person name="Trachtenberg A.M."/>
            <person name="Rheaume B.A."/>
            <person name="Linnane J.D."/>
            <person name="Pitts N.L."/>
            <person name="Mykles D.L."/>
            <person name="Maclea K.S."/>
        </authorList>
    </citation>
    <scope>NUCLEOTIDE SEQUENCE [LARGE SCALE GENOMIC DNA]</scope>
    <source>
        <strain evidence="3 4">ATCC 33336</strain>
    </source>
</reference>
<evidence type="ECO:0000259" key="1">
    <source>
        <dbReference type="Pfam" id="PF17990"/>
    </source>
</evidence>
<feature type="domain" description="L-lysine epsilon oxidase C-terminal" evidence="2">
    <location>
        <begin position="384"/>
        <end position="505"/>
    </location>
</feature>
<protein>
    <recommendedName>
        <fullName evidence="5">L-lysine 6-oxidase</fullName>
    </recommendedName>
</protein>
<dbReference type="InterPro" id="IPR041173">
    <property type="entry name" value="LodA_C"/>
</dbReference>
<dbReference type="STRING" id="64969.SAMN02745127_01678"/>
<proteinExistence type="predicted"/>
<name>A0A1T4PZ10_9GAMM</name>
<accession>A0A1T4PZ10</accession>
<dbReference type="RefSeq" id="WP_078745281.1">
    <property type="nucleotide sequence ID" value="NZ_FUXG01000010.1"/>
</dbReference>
<dbReference type="OrthoDB" id="336698at2"/>
<dbReference type="Pfam" id="PF17990">
    <property type="entry name" value="LodA_N"/>
    <property type="match status" value="1"/>
</dbReference>
<comment type="caution">
    <text evidence="3">The sequence shown here is derived from an EMBL/GenBank/DDBJ whole genome shotgun (WGS) entry which is preliminary data.</text>
</comment>
<dbReference type="EMBL" id="MTSM01000009">
    <property type="protein sequence ID" value="OPX55444.1"/>
    <property type="molecule type" value="Genomic_DNA"/>
</dbReference>